<organism evidence="1 2">
    <name type="scientific">Marinobacterium zhoushanense</name>
    <dbReference type="NCBI Taxonomy" id="1679163"/>
    <lineage>
        <taxon>Bacteria</taxon>
        <taxon>Pseudomonadati</taxon>
        <taxon>Pseudomonadota</taxon>
        <taxon>Gammaproteobacteria</taxon>
        <taxon>Oceanospirillales</taxon>
        <taxon>Oceanospirillaceae</taxon>
        <taxon>Marinobacterium</taxon>
    </lineage>
</organism>
<name>A0ABQ1K6R9_9GAMM</name>
<keyword evidence="2" id="KW-1185">Reference proteome</keyword>
<evidence type="ECO:0000313" key="1">
    <source>
        <dbReference type="EMBL" id="GGB86920.1"/>
    </source>
</evidence>
<gene>
    <name evidence="1" type="ORF">GCM10011352_10990</name>
</gene>
<sequence length="74" mass="7994">MLNSIRLIIPSIIGSVIRTRVDLMGAARISRDWDMPGPVHKRSGSVPHHPPAVNVAHLIAAAAHPCARDIPHIL</sequence>
<reference evidence="2" key="1">
    <citation type="journal article" date="2019" name="Int. J. Syst. Evol. Microbiol.">
        <title>The Global Catalogue of Microorganisms (GCM) 10K type strain sequencing project: providing services to taxonomists for standard genome sequencing and annotation.</title>
        <authorList>
            <consortium name="The Broad Institute Genomics Platform"/>
            <consortium name="The Broad Institute Genome Sequencing Center for Infectious Disease"/>
            <person name="Wu L."/>
            <person name="Ma J."/>
        </authorList>
    </citation>
    <scope>NUCLEOTIDE SEQUENCE [LARGE SCALE GENOMIC DNA]</scope>
    <source>
        <strain evidence="2">CGMCC 1.15341</strain>
    </source>
</reference>
<dbReference type="Proteomes" id="UP000629025">
    <property type="component" value="Unassembled WGS sequence"/>
</dbReference>
<proteinExistence type="predicted"/>
<comment type="caution">
    <text evidence="1">The sequence shown here is derived from an EMBL/GenBank/DDBJ whole genome shotgun (WGS) entry which is preliminary data.</text>
</comment>
<dbReference type="EMBL" id="BMIJ01000002">
    <property type="protein sequence ID" value="GGB86920.1"/>
    <property type="molecule type" value="Genomic_DNA"/>
</dbReference>
<protein>
    <submittedName>
        <fullName evidence="1">Uncharacterized protein</fullName>
    </submittedName>
</protein>
<evidence type="ECO:0000313" key="2">
    <source>
        <dbReference type="Proteomes" id="UP000629025"/>
    </source>
</evidence>
<accession>A0ABQ1K6R9</accession>